<reference evidence="2 3" key="1">
    <citation type="submission" date="2020-07" db="EMBL/GenBank/DDBJ databases">
        <title>Novel species isolated from subtropical streams in China.</title>
        <authorList>
            <person name="Lu H."/>
        </authorList>
    </citation>
    <scope>NUCLEOTIDE SEQUENCE [LARGE SCALE GENOMIC DNA]</scope>
    <source>
        <strain evidence="2 3">LX47W</strain>
    </source>
</reference>
<accession>A0A7W2F639</accession>
<sequence length="192" mass="19803">MRILARPGLLALGLSVSLGLSAVGAHGEDLRFCGGAVQRSDLPSDLAHVVGDQTVEYAVDQPASAVVCSAGYEAAKCGDFTSAYRIFDKCIAAGYVGAMMWKASALENGAGGAAPDLQGAAELVRRAAVSGVSGYATLAKLDYARALYLGKGVPRDETAARQWFEAAAKEGNQDAIATLRDWPASSPAAPVR</sequence>
<keyword evidence="3" id="KW-1185">Reference proteome</keyword>
<comment type="caution">
    <text evidence="2">The sequence shown here is derived from an EMBL/GenBank/DDBJ whole genome shotgun (WGS) entry which is preliminary data.</text>
</comment>
<name>A0A7W2F639_9BURK</name>
<dbReference type="SUPFAM" id="SSF81901">
    <property type="entry name" value="HCP-like"/>
    <property type="match status" value="1"/>
</dbReference>
<protein>
    <submittedName>
        <fullName evidence="2">Sel1 repeat family protein</fullName>
    </submittedName>
</protein>
<dbReference type="RefSeq" id="WP_182151534.1">
    <property type="nucleotide sequence ID" value="NZ_JACEZU010000001.1"/>
</dbReference>
<dbReference type="InterPro" id="IPR006597">
    <property type="entry name" value="Sel1-like"/>
</dbReference>
<proteinExistence type="predicted"/>
<feature type="chain" id="PRO_5031160134" evidence="1">
    <location>
        <begin position="23"/>
        <end position="192"/>
    </location>
</feature>
<dbReference type="EMBL" id="JACEZU010000001">
    <property type="protein sequence ID" value="MBA5685777.1"/>
    <property type="molecule type" value="Genomic_DNA"/>
</dbReference>
<dbReference type="SMART" id="SM00671">
    <property type="entry name" value="SEL1"/>
    <property type="match status" value="2"/>
</dbReference>
<dbReference type="Proteomes" id="UP000573499">
    <property type="component" value="Unassembled WGS sequence"/>
</dbReference>
<organism evidence="2 3">
    <name type="scientific">Rugamonas apoptosis</name>
    <dbReference type="NCBI Taxonomy" id="2758570"/>
    <lineage>
        <taxon>Bacteria</taxon>
        <taxon>Pseudomonadati</taxon>
        <taxon>Pseudomonadota</taxon>
        <taxon>Betaproteobacteria</taxon>
        <taxon>Burkholderiales</taxon>
        <taxon>Oxalobacteraceae</taxon>
        <taxon>Telluria group</taxon>
        <taxon>Rugamonas</taxon>
    </lineage>
</organism>
<dbReference type="Pfam" id="PF08238">
    <property type="entry name" value="Sel1"/>
    <property type="match status" value="2"/>
</dbReference>
<gene>
    <name evidence="2" type="ORF">H3H39_01760</name>
</gene>
<evidence type="ECO:0000313" key="3">
    <source>
        <dbReference type="Proteomes" id="UP000573499"/>
    </source>
</evidence>
<feature type="signal peptide" evidence="1">
    <location>
        <begin position="1"/>
        <end position="22"/>
    </location>
</feature>
<keyword evidence="1" id="KW-0732">Signal</keyword>
<dbReference type="Gene3D" id="1.25.40.10">
    <property type="entry name" value="Tetratricopeptide repeat domain"/>
    <property type="match status" value="1"/>
</dbReference>
<dbReference type="InterPro" id="IPR011990">
    <property type="entry name" value="TPR-like_helical_dom_sf"/>
</dbReference>
<dbReference type="AlphaFoldDB" id="A0A7W2F639"/>
<evidence type="ECO:0000256" key="1">
    <source>
        <dbReference type="SAM" id="SignalP"/>
    </source>
</evidence>
<evidence type="ECO:0000313" key="2">
    <source>
        <dbReference type="EMBL" id="MBA5685777.1"/>
    </source>
</evidence>